<name>A0A261FJN8_9BIFI</name>
<dbReference type="Gene3D" id="3.40.190.10">
    <property type="entry name" value="Periplasmic binding protein-like II"/>
    <property type="match status" value="1"/>
</dbReference>
<feature type="signal peptide" evidence="6">
    <location>
        <begin position="1"/>
        <end position="24"/>
    </location>
</feature>
<feature type="chain" id="PRO_5038836338" evidence="6">
    <location>
        <begin position="25"/>
        <end position="436"/>
    </location>
</feature>
<evidence type="ECO:0000256" key="4">
    <source>
        <dbReference type="ARBA" id="ARBA00023139"/>
    </source>
</evidence>
<keyword evidence="3" id="KW-0472">Membrane</keyword>
<gene>
    <name evidence="7" type="ORF">BMYO_1440</name>
</gene>
<dbReference type="Proteomes" id="UP000216871">
    <property type="component" value="Unassembled WGS sequence"/>
</dbReference>
<evidence type="ECO:0000256" key="2">
    <source>
        <dbReference type="ARBA" id="ARBA00022729"/>
    </source>
</evidence>
<dbReference type="PANTHER" id="PTHR43649:SF33">
    <property type="entry name" value="POLYGALACTURONAN_RHAMNOGALACTURONAN-BINDING PROTEIN YTCQ"/>
    <property type="match status" value="1"/>
</dbReference>
<dbReference type="EMBL" id="MWWW01000015">
    <property type="protein sequence ID" value="OZG59235.1"/>
    <property type="molecule type" value="Genomic_DNA"/>
</dbReference>
<reference evidence="7 8" key="1">
    <citation type="journal article" date="2017" name="BMC Genomics">
        <title>Comparative genomic and phylogenomic analyses of the Bifidobacteriaceae family.</title>
        <authorList>
            <person name="Lugli G.A."/>
            <person name="Milani C."/>
            <person name="Turroni F."/>
            <person name="Duranti S."/>
            <person name="Mancabelli L."/>
            <person name="Mangifesta M."/>
            <person name="Ferrario C."/>
            <person name="Modesto M."/>
            <person name="Mattarelli P."/>
            <person name="Jiri K."/>
            <person name="van Sinderen D."/>
            <person name="Ventura M."/>
        </authorList>
    </citation>
    <scope>NUCLEOTIDE SEQUENCE [LARGE SCALE GENOMIC DNA]</scope>
    <source>
        <strain evidence="7 8">DSM 100196</strain>
    </source>
</reference>
<organism evidence="7 8">
    <name type="scientific">Bifidobacterium myosotis</name>
    <dbReference type="NCBI Taxonomy" id="1630166"/>
    <lineage>
        <taxon>Bacteria</taxon>
        <taxon>Bacillati</taxon>
        <taxon>Actinomycetota</taxon>
        <taxon>Actinomycetes</taxon>
        <taxon>Bifidobacteriales</taxon>
        <taxon>Bifidobacteriaceae</taxon>
        <taxon>Bifidobacterium</taxon>
    </lineage>
</organism>
<dbReference type="PROSITE" id="PS51257">
    <property type="entry name" value="PROKAR_LIPOPROTEIN"/>
    <property type="match status" value="1"/>
</dbReference>
<proteinExistence type="predicted"/>
<keyword evidence="1" id="KW-1003">Cell membrane</keyword>
<dbReference type="SUPFAM" id="SSF53850">
    <property type="entry name" value="Periplasmic binding protein-like II"/>
    <property type="match status" value="1"/>
</dbReference>
<dbReference type="PANTHER" id="PTHR43649">
    <property type="entry name" value="ARABINOSE-BINDING PROTEIN-RELATED"/>
    <property type="match status" value="1"/>
</dbReference>
<dbReference type="CDD" id="cd13585">
    <property type="entry name" value="PBP2_TMBP_like"/>
    <property type="match status" value="1"/>
</dbReference>
<keyword evidence="5" id="KW-0449">Lipoprotein</keyword>
<comment type="caution">
    <text evidence="7">The sequence shown here is derived from an EMBL/GenBank/DDBJ whole genome shotgun (WGS) entry which is preliminary data.</text>
</comment>
<dbReference type="RefSeq" id="WP_094667881.1">
    <property type="nucleotide sequence ID" value="NZ_MWWW01000015.1"/>
</dbReference>
<evidence type="ECO:0000313" key="7">
    <source>
        <dbReference type="EMBL" id="OZG59235.1"/>
    </source>
</evidence>
<dbReference type="AlphaFoldDB" id="A0A261FJN8"/>
<evidence type="ECO:0000256" key="1">
    <source>
        <dbReference type="ARBA" id="ARBA00022475"/>
    </source>
</evidence>
<evidence type="ECO:0000256" key="5">
    <source>
        <dbReference type="ARBA" id="ARBA00023288"/>
    </source>
</evidence>
<keyword evidence="2 6" id="KW-0732">Signal</keyword>
<dbReference type="InterPro" id="IPR050490">
    <property type="entry name" value="Bact_solute-bd_prot1"/>
</dbReference>
<dbReference type="OrthoDB" id="2515046at2"/>
<evidence type="ECO:0000256" key="6">
    <source>
        <dbReference type="SAM" id="SignalP"/>
    </source>
</evidence>
<dbReference type="Pfam" id="PF01547">
    <property type="entry name" value="SBP_bac_1"/>
    <property type="match status" value="1"/>
</dbReference>
<evidence type="ECO:0000256" key="3">
    <source>
        <dbReference type="ARBA" id="ARBA00023136"/>
    </source>
</evidence>
<sequence length="436" mass="47031">MNINKSMKSAAALAVAASMLVVTACGSTSDSGSGDSAAPADGKVKLTFTGWVPGIEEAVDLWNKENPDIQVEFKRIASDARKNYSTQIDAGTSGDILQMPAFDMVDYVIDGQIQDISQYVSDDKDLFTDGAWSTAVLGDGIYGVPQDSAPTAFMYRKDIFEKYGVEVPKTWDEYLDAARKLHAADPNVYIAAFTPNDTAPFETDFLQYGGSWFKTDGDSWKVTLDSEANQKVAERYQTLLDEGLVKPVEIFTPEFWTAVNNGEIASFNYLAWFTTILKENAPDLSGKWAISQAISDDGNGPWSDDGGGINVVTKNCKYPEQAAKFIVWLNSDPDSLEVLIGKGGLFPAAKAGFESEAMSAPSDYFSGQPIYDEFIKSANNLNSDGGINGPAITAGQTALQEEFAKVVNGDETFKEALTNAAAKLKKAAADKGLNVK</sequence>
<dbReference type="InterPro" id="IPR006059">
    <property type="entry name" value="SBP"/>
</dbReference>
<protein>
    <submittedName>
        <fullName evidence="7">Extracellular solute-binding protein</fullName>
    </submittedName>
</protein>
<accession>A0A261FJN8</accession>
<evidence type="ECO:0000313" key="8">
    <source>
        <dbReference type="Proteomes" id="UP000216871"/>
    </source>
</evidence>
<keyword evidence="8" id="KW-1185">Reference proteome</keyword>
<keyword evidence="4" id="KW-0564">Palmitate</keyword>